<protein>
    <submittedName>
        <fullName evidence="2">Uncharacterized protein</fullName>
    </submittedName>
</protein>
<accession>A0AAV9ELK3</accession>
<evidence type="ECO:0000313" key="2">
    <source>
        <dbReference type="EMBL" id="KAK1314631.1"/>
    </source>
</evidence>
<name>A0AAV9ELK3_ACOCL</name>
<organism evidence="2 3">
    <name type="scientific">Acorus calamus</name>
    <name type="common">Sweet flag</name>
    <dbReference type="NCBI Taxonomy" id="4465"/>
    <lineage>
        <taxon>Eukaryota</taxon>
        <taxon>Viridiplantae</taxon>
        <taxon>Streptophyta</taxon>
        <taxon>Embryophyta</taxon>
        <taxon>Tracheophyta</taxon>
        <taxon>Spermatophyta</taxon>
        <taxon>Magnoliopsida</taxon>
        <taxon>Liliopsida</taxon>
        <taxon>Acoraceae</taxon>
        <taxon>Acorus</taxon>
    </lineage>
</organism>
<comment type="caution">
    <text evidence="2">The sequence shown here is derived from an EMBL/GenBank/DDBJ whole genome shotgun (WGS) entry which is preliminary data.</text>
</comment>
<evidence type="ECO:0000313" key="3">
    <source>
        <dbReference type="Proteomes" id="UP001180020"/>
    </source>
</evidence>
<sequence>MSKVSISMAIDDLYAKQTNFFTNVVIHIKDGKEDVVGAALSDEFKEDEKEVKKSFLGKEEEINKREQNKSKGMNPEKPKK</sequence>
<reference evidence="2" key="1">
    <citation type="journal article" date="2023" name="Nat. Commun.">
        <title>Diploid and tetraploid genomes of Acorus and the evolution of monocots.</title>
        <authorList>
            <person name="Ma L."/>
            <person name="Liu K.W."/>
            <person name="Li Z."/>
            <person name="Hsiao Y.Y."/>
            <person name="Qi Y."/>
            <person name="Fu T."/>
            <person name="Tang G.D."/>
            <person name="Zhang D."/>
            <person name="Sun W.H."/>
            <person name="Liu D.K."/>
            <person name="Li Y."/>
            <person name="Chen G.Z."/>
            <person name="Liu X.D."/>
            <person name="Liao X.Y."/>
            <person name="Jiang Y.T."/>
            <person name="Yu X."/>
            <person name="Hao Y."/>
            <person name="Huang J."/>
            <person name="Zhao X.W."/>
            <person name="Ke S."/>
            <person name="Chen Y.Y."/>
            <person name="Wu W.L."/>
            <person name="Hsu J.L."/>
            <person name="Lin Y.F."/>
            <person name="Huang M.D."/>
            <person name="Li C.Y."/>
            <person name="Huang L."/>
            <person name="Wang Z.W."/>
            <person name="Zhao X."/>
            <person name="Zhong W.Y."/>
            <person name="Peng D.H."/>
            <person name="Ahmad S."/>
            <person name="Lan S."/>
            <person name="Zhang J.S."/>
            <person name="Tsai W.C."/>
            <person name="Van de Peer Y."/>
            <person name="Liu Z.J."/>
        </authorList>
    </citation>
    <scope>NUCLEOTIDE SEQUENCE</scope>
    <source>
        <strain evidence="2">CP</strain>
    </source>
</reference>
<proteinExistence type="predicted"/>
<feature type="region of interest" description="Disordered" evidence="1">
    <location>
        <begin position="56"/>
        <end position="80"/>
    </location>
</feature>
<dbReference type="EMBL" id="JAUJYO010000006">
    <property type="protein sequence ID" value="KAK1314631.1"/>
    <property type="molecule type" value="Genomic_DNA"/>
</dbReference>
<keyword evidence="3" id="KW-1185">Reference proteome</keyword>
<evidence type="ECO:0000256" key="1">
    <source>
        <dbReference type="SAM" id="MobiDB-lite"/>
    </source>
</evidence>
<dbReference type="AlphaFoldDB" id="A0AAV9ELK3"/>
<dbReference type="Proteomes" id="UP001180020">
    <property type="component" value="Unassembled WGS sequence"/>
</dbReference>
<gene>
    <name evidence="2" type="ORF">QJS10_CPA06g02164</name>
</gene>
<reference evidence="2" key="2">
    <citation type="submission" date="2023-06" db="EMBL/GenBank/DDBJ databases">
        <authorList>
            <person name="Ma L."/>
            <person name="Liu K.-W."/>
            <person name="Li Z."/>
            <person name="Hsiao Y.-Y."/>
            <person name="Qi Y."/>
            <person name="Fu T."/>
            <person name="Tang G."/>
            <person name="Zhang D."/>
            <person name="Sun W.-H."/>
            <person name="Liu D.-K."/>
            <person name="Li Y."/>
            <person name="Chen G.-Z."/>
            <person name="Liu X.-D."/>
            <person name="Liao X.-Y."/>
            <person name="Jiang Y.-T."/>
            <person name="Yu X."/>
            <person name="Hao Y."/>
            <person name="Huang J."/>
            <person name="Zhao X.-W."/>
            <person name="Ke S."/>
            <person name="Chen Y.-Y."/>
            <person name="Wu W.-L."/>
            <person name="Hsu J.-L."/>
            <person name="Lin Y.-F."/>
            <person name="Huang M.-D."/>
            <person name="Li C.-Y."/>
            <person name="Huang L."/>
            <person name="Wang Z.-W."/>
            <person name="Zhao X."/>
            <person name="Zhong W.-Y."/>
            <person name="Peng D.-H."/>
            <person name="Ahmad S."/>
            <person name="Lan S."/>
            <person name="Zhang J.-S."/>
            <person name="Tsai W.-C."/>
            <person name="Van De Peer Y."/>
            <person name="Liu Z.-J."/>
        </authorList>
    </citation>
    <scope>NUCLEOTIDE SEQUENCE</scope>
    <source>
        <strain evidence="2">CP</strain>
        <tissue evidence="2">Leaves</tissue>
    </source>
</reference>